<comment type="similarity">
    <text evidence="1">Belongs to the glycosyltransferase 2 family.</text>
</comment>
<evidence type="ECO:0000313" key="4">
    <source>
        <dbReference type="EMBL" id="MFC5584269.1"/>
    </source>
</evidence>
<evidence type="ECO:0000256" key="2">
    <source>
        <dbReference type="ARBA" id="ARBA00022676"/>
    </source>
</evidence>
<accession>A0ABW0T4K3</accession>
<proteinExistence type="inferred from homology"/>
<protein>
    <submittedName>
        <fullName evidence="4">Glycosyltransferase family 2 protein</fullName>
    </submittedName>
</protein>
<dbReference type="SUPFAM" id="SSF53448">
    <property type="entry name" value="Nucleotide-diphospho-sugar transferases"/>
    <property type="match status" value="1"/>
</dbReference>
<reference evidence="5" key="1">
    <citation type="journal article" date="2019" name="Int. J. Syst. Evol. Microbiol.">
        <title>The Global Catalogue of Microorganisms (GCM) 10K type strain sequencing project: providing services to taxonomists for standard genome sequencing and annotation.</title>
        <authorList>
            <consortium name="The Broad Institute Genomics Platform"/>
            <consortium name="The Broad Institute Genome Sequencing Center for Infectious Disease"/>
            <person name="Wu L."/>
            <person name="Ma J."/>
        </authorList>
    </citation>
    <scope>NUCLEOTIDE SEQUENCE [LARGE SCALE GENOMIC DNA]</scope>
    <source>
        <strain evidence="5">JCM 3366</strain>
    </source>
</reference>
<keyword evidence="2" id="KW-0328">Glycosyltransferase</keyword>
<comment type="caution">
    <text evidence="4">The sequence shown here is derived from an EMBL/GenBank/DDBJ whole genome shotgun (WGS) entry which is preliminary data.</text>
</comment>
<evidence type="ECO:0000313" key="5">
    <source>
        <dbReference type="Proteomes" id="UP001596107"/>
    </source>
</evidence>
<dbReference type="EMBL" id="JBHSNB010000001">
    <property type="protein sequence ID" value="MFC5584269.1"/>
    <property type="molecule type" value="Genomic_DNA"/>
</dbReference>
<name>A0ABW0T4K3_9HYPH</name>
<dbReference type="PANTHER" id="PTHR43179:SF12">
    <property type="entry name" value="GALACTOFURANOSYLTRANSFERASE GLFT2"/>
    <property type="match status" value="1"/>
</dbReference>
<evidence type="ECO:0000256" key="1">
    <source>
        <dbReference type="ARBA" id="ARBA00006739"/>
    </source>
</evidence>
<organism evidence="4 5">
    <name type="scientific">Nitratireductor kimnyeongensis</name>
    <dbReference type="NCBI Taxonomy" id="430679"/>
    <lineage>
        <taxon>Bacteria</taxon>
        <taxon>Pseudomonadati</taxon>
        <taxon>Pseudomonadota</taxon>
        <taxon>Alphaproteobacteria</taxon>
        <taxon>Hyphomicrobiales</taxon>
        <taxon>Phyllobacteriaceae</taxon>
        <taxon>Nitratireductor</taxon>
    </lineage>
</organism>
<keyword evidence="5" id="KW-1185">Reference proteome</keyword>
<dbReference type="Gene3D" id="3.90.550.10">
    <property type="entry name" value="Spore Coat Polysaccharide Biosynthesis Protein SpsA, Chain A"/>
    <property type="match status" value="1"/>
</dbReference>
<dbReference type="PANTHER" id="PTHR43179">
    <property type="entry name" value="RHAMNOSYLTRANSFERASE WBBL"/>
    <property type="match status" value="1"/>
</dbReference>
<dbReference type="Proteomes" id="UP001596107">
    <property type="component" value="Unassembled WGS sequence"/>
</dbReference>
<dbReference type="RefSeq" id="WP_223019922.1">
    <property type="nucleotide sequence ID" value="NZ_CP078143.1"/>
</dbReference>
<sequence length="299" mass="33653">MADESRAGLRIRVAVVSMDPALPEESVLARQKGLMAGDVVRVVAGEAQPETAFALNSIPSRLNMGGAGGFSYAILSALAGGAEWVWIMDDDAFPVGEDCLKTLLEEAKARGLEVVSPIIVAPEDQQRLSFPFRVNGKLTHDRAAVETLDFIPSMAQFFNGALVHRDVFFKVGLPDMRLFIRGDEVDFMVRLRRAGIRFGTVTNAVVAHPPGWGEIVPIISGRVHVLIPETEFKRYYFFRNRGYLARRHRRLKSFVGDLVLYPFVYIVKRRFDWAGLAFWWRAFRDGLAYRFDRAPHLNP</sequence>
<gene>
    <name evidence="4" type="ORF">ACFPOD_04035</name>
</gene>
<evidence type="ECO:0000256" key="3">
    <source>
        <dbReference type="ARBA" id="ARBA00022679"/>
    </source>
</evidence>
<keyword evidence="3" id="KW-0808">Transferase</keyword>
<dbReference type="InterPro" id="IPR029044">
    <property type="entry name" value="Nucleotide-diphossugar_trans"/>
</dbReference>